<dbReference type="GO" id="GO:0004525">
    <property type="term" value="F:ribonuclease III activity"/>
    <property type="evidence" value="ECO:0007669"/>
    <property type="project" value="TreeGrafter"/>
</dbReference>
<evidence type="ECO:0000259" key="2">
    <source>
        <dbReference type="Pfam" id="PF03368"/>
    </source>
</evidence>
<proteinExistence type="predicted"/>
<evidence type="ECO:0000313" key="3">
    <source>
        <dbReference type="EMBL" id="KAK1401517.1"/>
    </source>
</evidence>
<evidence type="ECO:0000313" key="4">
    <source>
        <dbReference type="Proteomes" id="UP001237642"/>
    </source>
</evidence>
<comment type="caution">
    <text evidence="3">The sequence shown here is derived from an EMBL/GenBank/DDBJ whole genome shotgun (WGS) entry which is preliminary data.</text>
</comment>
<dbReference type="InterPro" id="IPR005034">
    <property type="entry name" value="Dicer_dimerisation"/>
</dbReference>
<reference evidence="3" key="2">
    <citation type="submission" date="2023-05" db="EMBL/GenBank/DDBJ databases">
        <authorList>
            <person name="Schelkunov M.I."/>
        </authorList>
    </citation>
    <scope>NUCLEOTIDE SEQUENCE</scope>
    <source>
        <strain evidence="3">Hsosn_3</strain>
        <tissue evidence="3">Leaf</tissue>
    </source>
</reference>
<feature type="domain" description="Dicer dsRNA-binding fold" evidence="2">
    <location>
        <begin position="178"/>
        <end position="211"/>
    </location>
</feature>
<sequence>MEVAFSAKKDSLQGLKRNIKLSFGLLQRQVMYHGDLDELQIDHVYLMLRPGDIEHLSDRAILTPLGEYVDSVNKEPEWMESNIQQEAILAFCYREGWSKAKSLKNFARERVDNYLASGQVMRQESLRHAAVPCQPLDTEIYNEEFYRVDSTGAIVTLSSSVSLIYFYCSHLPSDGVTVQGSVKTLKQLACLEACKKLHIMGALTDNLVPDMVEEEDEEMGRLDYVDEQDIYVPSELVGLGLIEAGKTYYCYLLELDSRFSYDIKVDHLMLAASSELNFDEDNNN</sequence>
<organism evidence="3 4">
    <name type="scientific">Heracleum sosnowskyi</name>
    <dbReference type="NCBI Taxonomy" id="360622"/>
    <lineage>
        <taxon>Eukaryota</taxon>
        <taxon>Viridiplantae</taxon>
        <taxon>Streptophyta</taxon>
        <taxon>Embryophyta</taxon>
        <taxon>Tracheophyta</taxon>
        <taxon>Spermatophyta</taxon>
        <taxon>Magnoliopsida</taxon>
        <taxon>eudicotyledons</taxon>
        <taxon>Gunneridae</taxon>
        <taxon>Pentapetalae</taxon>
        <taxon>asterids</taxon>
        <taxon>campanulids</taxon>
        <taxon>Apiales</taxon>
        <taxon>Apiaceae</taxon>
        <taxon>Apioideae</taxon>
        <taxon>apioid superclade</taxon>
        <taxon>Tordylieae</taxon>
        <taxon>Tordyliinae</taxon>
        <taxon>Heracleum</taxon>
    </lineage>
</organism>
<protein>
    <recommendedName>
        <fullName evidence="2">Dicer dsRNA-binding fold domain-containing protein</fullName>
    </recommendedName>
</protein>
<dbReference type="PANTHER" id="PTHR14950">
    <property type="entry name" value="DICER-RELATED"/>
    <property type="match status" value="1"/>
</dbReference>
<keyword evidence="1" id="KW-0378">Hydrolase</keyword>
<dbReference type="GO" id="GO:0003723">
    <property type="term" value="F:RNA binding"/>
    <property type="evidence" value="ECO:0007669"/>
    <property type="project" value="TreeGrafter"/>
</dbReference>
<reference evidence="3" key="1">
    <citation type="submission" date="2023-02" db="EMBL/GenBank/DDBJ databases">
        <title>Genome of toxic invasive species Heracleum sosnowskyi carries increased number of genes despite the absence of recent whole-genome duplications.</title>
        <authorList>
            <person name="Schelkunov M."/>
            <person name="Shtratnikova V."/>
            <person name="Makarenko M."/>
            <person name="Klepikova A."/>
            <person name="Omelchenko D."/>
            <person name="Novikova G."/>
            <person name="Obukhova E."/>
            <person name="Bogdanov V."/>
            <person name="Penin A."/>
            <person name="Logacheva M."/>
        </authorList>
    </citation>
    <scope>NUCLEOTIDE SEQUENCE</scope>
    <source>
        <strain evidence="3">Hsosn_3</strain>
        <tissue evidence="3">Leaf</tissue>
    </source>
</reference>
<name>A0AAD8JFI1_9APIA</name>
<dbReference type="AlphaFoldDB" id="A0AAD8JFI1"/>
<dbReference type="InterPro" id="IPR038248">
    <property type="entry name" value="Dicer_dimer_sf"/>
</dbReference>
<evidence type="ECO:0000256" key="1">
    <source>
        <dbReference type="ARBA" id="ARBA00022801"/>
    </source>
</evidence>
<accession>A0AAD8JFI1</accession>
<dbReference type="EMBL" id="JAUIZM010000001">
    <property type="protein sequence ID" value="KAK1401517.1"/>
    <property type="molecule type" value="Genomic_DNA"/>
</dbReference>
<dbReference type="PANTHER" id="PTHR14950:SF70">
    <property type="entry name" value="ENDORIBONUCLEASE DICER HOMOLOG 2"/>
    <property type="match status" value="1"/>
</dbReference>
<dbReference type="GO" id="GO:0005634">
    <property type="term" value="C:nucleus"/>
    <property type="evidence" value="ECO:0007669"/>
    <property type="project" value="TreeGrafter"/>
</dbReference>
<dbReference type="Gene3D" id="3.30.160.380">
    <property type="entry name" value="Dicer dimerisation domain"/>
    <property type="match status" value="1"/>
</dbReference>
<dbReference type="Proteomes" id="UP001237642">
    <property type="component" value="Unassembled WGS sequence"/>
</dbReference>
<dbReference type="GO" id="GO:0005737">
    <property type="term" value="C:cytoplasm"/>
    <property type="evidence" value="ECO:0007669"/>
    <property type="project" value="TreeGrafter"/>
</dbReference>
<dbReference type="Pfam" id="PF03368">
    <property type="entry name" value="Dicer_dimer"/>
    <property type="match status" value="1"/>
</dbReference>
<dbReference type="GO" id="GO:0030422">
    <property type="term" value="P:siRNA processing"/>
    <property type="evidence" value="ECO:0007669"/>
    <property type="project" value="TreeGrafter"/>
</dbReference>
<gene>
    <name evidence="3" type="ORF">POM88_001122</name>
</gene>
<keyword evidence="4" id="KW-1185">Reference proteome</keyword>